<dbReference type="EMBL" id="JAWJWF010000001">
    <property type="protein sequence ID" value="KAK6640468.1"/>
    <property type="molecule type" value="Genomic_DNA"/>
</dbReference>
<protein>
    <submittedName>
        <fullName evidence="2">Uncharacterized protein</fullName>
    </submittedName>
</protein>
<evidence type="ECO:0000256" key="1">
    <source>
        <dbReference type="SAM" id="Coils"/>
    </source>
</evidence>
<keyword evidence="1" id="KW-0175">Coiled coil</keyword>
<name>A0ABR1BAH9_POLSC</name>
<feature type="coiled-coil region" evidence="1">
    <location>
        <begin position="90"/>
        <end position="140"/>
    </location>
</feature>
<reference evidence="2 3" key="1">
    <citation type="submission" date="2023-09" db="EMBL/GenBank/DDBJ databases">
        <title>Genomes of two closely related lineages of the louse Polyplax serrata with different host specificities.</title>
        <authorList>
            <person name="Martinu J."/>
            <person name="Tarabai H."/>
            <person name="Stefka J."/>
            <person name="Hypsa V."/>
        </authorList>
    </citation>
    <scope>NUCLEOTIDE SEQUENCE [LARGE SCALE GENOMIC DNA]</scope>
    <source>
        <strain evidence="2">98ZLc_SE</strain>
    </source>
</reference>
<evidence type="ECO:0000313" key="2">
    <source>
        <dbReference type="EMBL" id="KAK6640468.1"/>
    </source>
</evidence>
<organism evidence="2 3">
    <name type="scientific">Polyplax serrata</name>
    <name type="common">Common mouse louse</name>
    <dbReference type="NCBI Taxonomy" id="468196"/>
    <lineage>
        <taxon>Eukaryota</taxon>
        <taxon>Metazoa</taxon>
        <taxon>Ecdysozoa</taxon>
        <taxon>Arthropoda</taxon>
        <taxon>Hexapoda</taxon>
        <taxon>Insecta</taxon>
        <taxon>Pterygota</taxon>
        <taxon>Neoptera</taxon>
        <taxon>Paraneoptera</taxon>
        <taxon>Psocodea</taxon>
        <taxon>Troctomorpha</taxon>
        <taxon>Phthiraptera</taxon>
        <taxon>Anoplura</taxon>
        <taxon>Polyplacidae</taxon>
        <taxon>Polyplax</taxon>
    </lineage>
</organism>
<gene>
    <name evidence="2" type="ORF">RUM44_012162</name>
</gene>
<evidence type="ECO:0000313" key="3">
    <source>
        <dbReference type="Proteomes" id="UP001359485"/>
    </source>
</evidence>
<proteinExistence type="predicted"/>
<comment type="caution">
    <text evidence="2">The sequence shown here is derived from an EMBL/GenBank/DDBJ whole genome shotgun (WGS) entry which is preliminary data.</text>
</comment>
<dbReference type="Proteomes" id="UP001359485">
    <property type="component" value="Unassembled WGS sequence"/>
</dbReference>
<accession>A0ABR1BAH9</accession>
<sequence>MSLHYYNKNDLEKTEYNPDFYLTYKSDEEAHTSDGKNCQKYEMLENLLLINERNENRTKSLLQFKKDLEAFKSQLQRTLFFINVNIDKQKLLNRKKISDYEDKKKNLQEQYNKLYYVSEVQDLINRNRQLRKDYEKLSSLMEYTMTEYSKLVAEAEHTFRKKVFELCRLYLSLR</sequence>
<keyword evidence="3" id="KW-1185">Reference proteome</keyword>